<dbReference type="EMBL" id="MT143989">
    <property type="protein sequence ID" value="QJA45376.1"/>
    <property type="molecule type" value="Genomic_DNA"/>
</dbReference>
<gene>
    <name evidence="1" type="ORF">TM448A00224_0041</name>
    <name evidence="2" type="ORF">TM448B00423_0016</name>
</gene>
<name>A0A6H1ZBT9_9ZZZZ</name>
<dbReference type="EMBL" id="MT144620">
    <property type="protein sequence ID" value="QJH95447.1"/>
    <property type="molecule type" value="Genomic_DNA"/>
</dbReference>
<dbReference type="AlphaFoldDB" id="A0A6H1ZBT9"/>
<evidence type="ECO:0000313" key="2">
    <source>
        <dbReference type="EMBL" id="QJH95447.1"/>
    </source>
</evidence>
<accession>A0A6H1ZBT9</accession>
<proteinExistence type="predicted"/>
<reference evidence="1" key="1">
    <citation type="submission" date="2020-03" db="EMBL/GenBank/DDBJ databases">
        <title>The deep terrestrial virosphere.</title>
        <authorList>
            <person name="Holmfeldt K."/>
            <person name="Nilsson E."/>
            <person name="Simone D."/>
            <person name="Lopez-Fernandez M."/>
            <person name="Wu X."/>
            <person name="de Brujin I."/>
            <person name="Lundin D."/>
            <person name="Andersson A."/>
            <person name="Bertilsson S."/>
            <person name="Dopson M."/>
        </authorList>
    </citation>
    <scope>NUCLEOTIDE SEQUENCE</scope>
    <source>
        <strain evidence="1">TM448A00224</strain>
        <strain evidence="2">TM448B00423</strain>
    </source>
</reference>
<evidence type="ECO:0000313" key="1">
    <source>
        <dbReference type="EMBL" id="QJA45376.1"/>
    </source>
</evidence>
<organism evidence="1">
    <name type="scientific">viral metagenome</name>
    <dbReference type="NCBI Taxonomy" id="1070528"/>
    <lineage>
        <taxon>unclassified sequences</taxon>
        <taxon>metagenomes</taxon>
        <taxon>organismal metagenomes</taxon>
    </lineage>
</organism>
<protein>
    <submittedName>
        <fullName evidence="1">Uncharacterized protein</fullName>
    </submittedName>
</protein>
<sequence length="75" mass="8381">MEARCRICGFPVEDDLFAYVTDEKVCSICKLKYIGGLPTTTERINQARESLGLNAGEFLKQDNPKEAASILGRER</sequence>